<evidence type="ECO:0000256" key="1">
    <source>
        <dbReference type="ARBA" id="ARBA00004651"/>
    </source>
</evidence>
<keyword evidence="3" id="KW-1003">Cell membrane</keyword>
<dbReference type="PANTHER" id="PTHR30151:SF0">
    <property type="entry name" value="ABC TRANSPORTER PERMEASE PROTEIN MJ0413-RELATED"/>
    <property type="match status" value="1"/>
</dbReference>
<evidence type="ECO:0000256" key="3">
    <source>
        <dbReference type="ARBA" id="ARBA00022475"/>
    </source>
</evidence>
<keyword evidence="10" id="KW-1185">Reference proteome</keyword>
<comment type="subcellular location">
    <subcellularLocation>
        <location evidence="1 7">Cell membrane</location>
        <topology evidence="1 7">Multi-pass membrane protein</topology>
    </subcellularLocation>
</comment>
<dbReference type="GO" id="GO:0055085">
    <property type="term" value="P:transmembrane transport"/>
    <property type="evidence" value="ECO:0007669"/>
    <property type="project" value="InterPro"/>
</dbReference>
<dbReference type="InterPro" id="IPR035906">
    <property type="entry name" value="MetI-like_sf"/>
</dbReference>
<reference evidence="9 10" key="1">
    <citation type="submission" date="2020-10" db="EMBL/GenBank/DDBJ databases">
        <title>Complete genome sequence of Paludibaculum fermentans P105T, a facultatively anaerobic acidobacterium capable of dissimilatory Fe(III) reduction.</title>
        <authorList>
            <person name="Dedysh S.N."/>
            <person name="Beletsky A.V."/>
            <person name="Kulichevskaya I.S."/>
            <person name="Mardanov A.V."/>
            <person name="Ravin N.V."/>
        </authorList>
    </citation>
    <scope>NUCLEOTIDE SEQUENCE [LARGE SCALE GENOMIC DNA]</scope>
    <source>
        <strain evidence="9 10">P105</strain>
    </source>
</reference>
<evidence type="ECO:0000256" key="4">
    <source>
        <dbReference type="ARBA" id="ARBA00022692"/>
    </source>
</evidence>
<keyword evidence="4 7" id="KW-0812">Transmembrane</keyword>
<dbReference type="GO" id="GO:0005886">
    <property type="term" value="C:plasma membrane"/>
    <property type="evidence" value="ECO:0007669"/>
    <property type="project" value="UniProtKB-SubCell"/>
</dbReference>
<dbReference type="CDD" id="cd06261">
    <property type="entry name" value="TM_PBP2"/>
    <property type="match status" value="1"/>
</dbReference>
<organism evidence="9 10">
    <name type="scientific">Paludibaculum fermentans</name>
    <dbReference type="NCBI Taxonomy" id="1473598"/>
    <lineage>
        <taxon>Bacteria</taxon>
        <taxon>Pseudomonadati</taxon>
        <taxon>Acidobacteriota</taxon>
        <taxon>Terriglobia</taxon>
        <taxon>Bryobacterales</taxon>
        <taxon>Bryobacteraceae</taxon>
        <taxon>Paludibaculum</taxon>
    </lineage>
</organism>
<evidence type="ECO:0000313" key="10">
    <source>
        <dbReference type="Proteomes" id="UP000593892"/>
    </source>
</evidence>
<feature type="transmembrane region" description="Helical" evidence="7">
    <location>
        <begin position="128"/>
        <end position="148"/>
    </location>
</feature>
<evidence type="ECO:0000313" key="9">
    <source>
        <dbReference type="EMBL" id="QOY88170.1"/>
    </source>
</evidence>
<dbReference type="RefSeq" id="WP_194449833.1">
    <property type="nucleotide sequence ID" value="NZ_CP063849.1"/>
</dbReference>
<dbReference type="KEGG" id="pfer:IRI77_36450"/>
<feature type="domain" description="ABC transmembrane type-1" evidence="8">
    <location>
        <begin position="63"/>
        <end position="247"/>
    </location>
</feature>
<proteinExistence type="inferred from homology"/>
<evidence type="ECO:0000256" key="5">
    <source>
        <dbReference type="ARBA" id="ARBA00022989"/>
    </source>
</evidence>
<keyword evidence="2 7" id="KW-0813">Transport</keyword>
<evidence type="ECO:0000256" key="2">
    <source>
        <dbReference type="ARBA" id="ARBA00022448"/>
    </source>
</evidence>
<protein>
    <submittedName>
        <fullName evidence="9">ABC transporter permease</fullName>
    </submittedName>
</protein>
<accession>A0A7S7NR37</accession>
<keyword evidence="6 7" id="KW-0472">Membrane</keyword>
<dbReference type="PANTHER" id="PTHR30151">
    <property type="entry name" value="ALKANE SULFONATE ABC TRANSPORTER-RELATED, MEMBRANE SUBUNIT"/>
    <property type="match status" value="1"/>
</dbReference>
<dbReference type="Pfam" id="PF00528">
    <property type="entry name" value="BPD_transp_1"/>
    <property type="match status" value="1"/>
</dbReference>
<evidence type="ECO:0000256" key="6">
    <source>
        <dbReference type="ARBA" id="ARBA00023136"/>
    </source>
</evidence>
<name>A0A7S7NR37_PALFE</name>
<feature type="transmembrane region" description="Helical" evidence="7">
    <location>
        <begin position="70"/>
        <end position="92"/>
    </location>
</feature>
<feature type="transmembrane region" description="Helical" evidence="7">
    <location>
        <begin position="104"/>
        <end position="122"/>
    </location>
</feature>
<sequence length="267" mass="29366">MRSSRWVIGFAGLLFIWWVGAEWVSKARQHDLPKTTITRLYPRPAQVAAAALELPFSDVLHNITVSSFRVLAGFLLAAVVAVPLGFIFGRLRTVAGAFEPVNDFIRYLPVAGFSTLAIFLLGTGDASAVLVVFLGTAFHLVVANTDAVRRVPTVYFDLGRTKGLSRSQLIRRILIPAAAPAIWDNLRISVGWAWSYVTLAEIMGSEGGLGHAIEVSRRYIRTDQVLVWITIVGLLGVLSDVVMRFAGHRMFGWAYALSAIDQKARRT</sequence>
<dbReference type="PROSITE" id="PS50928">
    <property type="entry name" value="ABC_TM1"/>
    <property type="match status" value="1"/>
</dbReference>
<feature type="transmembrane region" description="Helical" evidence="7">
    <location>
        <begin position="225"/>
        <end position="246"/>
    </location>
</feature>
<evidence type="ECO:0000256" key="7">
    <source>
        <dbReference type="RuleBase" id="RU363032"/>
    </source>
</evidence>
<gene>
    <name evidence="9" type="ORF">IRI77_36450</name>
</gene>
<dbReference type="AlphaFoldDB" id="A0A7S7NR37"/>
<keyword evidence="5 7" id="KW-1133">Transmembrane helix</keyword>
<evidence type="ECO:0000259" key="8">
    <source>
        <dbReference type="PROSITE" id="PS50928"/>
    </source>
</evidence>
<dbReference type="Gene3D" id="1.10.3720.10">
    <property type="entry name" value="MetI-like"/>
    <property type="match status" value="1"/>
</dbReference>
<dbReference type="EMBL" id="CP063849">
    <property type="protein sequence ID" value="QOY88170.1"/>
    <property type="molecule type" value="Genomic_DNA"/>
</dbReference>
<comment type="similarity">
    <text evidence="7">Belongs to the binding-protein-dependent transport system permease family.</text>
</comment>
<dbReference type="InterPro" id="IPR000515">
    <property type="entry name" value="MetI-like"/>
</dbReference>
<dbReference type="Proteomes" id="UP000593892">
    <property type="component" value="Chromosome"/>
</dbReference>
<dbReference type="SUPFAM" id="SSF161098">
    <property type="entry name" value="MetI-like"/>
    <property type="match status" value="1"/>
</dbReference>